<dbReference type="InterPro" id="IPR057672">
    <property type="entry name" value="TPR_IPO4/5"/>
</dbReference>
<dbReference type="Pfam" id="PF02985">
    <property type="entry name" value="HEAT"/>
    <property type="match status" value="1"/>
</dbReference>
<feature type="domain" description="TOG" evidence="9">
    <location>
        <begin position="374"/>
        <end position="613"/>
    </location>
</feature>
<gene>
    <name evidence="10" type="ORF">CQW23_33872</name>
</gene>
<evidence type="ECO:0000256" key="1">
    <source>
        <dbReference type="ARBA" id="ARBA00004123"/>
    </source>
</evidence>
<evidence type="ECO:0000313" key="11">
    <source>
        <dbReference type="Proteomes" id="UP000224567"/>
    </source>
</evidence>
<dbReference type="GO" id="GO:0006606">
    <property type="term" value="P:protein import into nucleus"/>
    <property type="evidence" value="ECO:0007669"/>
    <property type="project" value="InterPro"/>
</dbReference>
<reference evidence="10 11" key="1">
    <citation type="journal article" date="2017" name="Genome Biol.">
        <title>New reference genome sequences of hot pepper reveal the massive evolution of plant disease-resistance genes by retroduplication.</title>
        <authorList>
            <person name="Kim S."/>
            <person name="Park J."/>
            <person name="Yeom S.I."/>
            <person name="Kim Y.M."/>
            <person name="Seo E."/>
            <person name="Kim K.T."/>
            <person name="Kim M.S."/>
            <person name="Lee J.M."/>
            <person name="Cheong K."/>
            <person name="Shin H.S."/>
            <person name="Kim S.B."/>
            <person name="Han K."/>
            <person name="Lee J."/>
            <person name="Park M."/>
            <person name="Lee H.A."/>
            <person name="Lee H.Y."/>
            <person name="Lee Y."/>
            <person name="Oh S."/>
            <person name="Lee J.H."/>
            <person name="Choi E."/>
            <person name="Choi E."/>
            <person name="Lee S.E."/>
            <person name="Jeon J."/>
            <person name="Kim H."/>
            <person name="Choi G."/>
            <person name="Song H."/>
            <person name="Lee J."/>
            <person name="Lee S.C."/>
            <person name="Kwon J.K."/>
            <person name="Lee H.Y."/>
            <person name="Koo N."/>
            <person name="Hong Y."/>
            <person name="Kim R.W."/>
            <person name="Kang W.H."/>
            <person name="Huh J.H."/>
            <person name="Kang B.C."/>
            <person name="Yang T.J."/>
            <person name="Lee Y.H."/>
            <person name="Bennetzen J.L."/>
            <person name="Choi D."/>
        </authorList>
    </citation>
    <scope>NUCLEOTIDE SEQUENCE [LARGE SCALE GENOMIC DNA]</scope>
    <source>
        <strain evidence="11">cv. PBC81</strain>
    </source>
</reference>
<evidence type="ECO:0000313" key="10">
    <source>
        <dbReference type="EMBL" id="PHT26521.1"/>
    </source>
</evidence>
<dbReference type="SUPFAM" id="SSF48371">
    <property type="entry name" value="ARM repeat"/>
    <property type="match status" value="1"/>
</dbReference>
<dbReference type="PANTHER" id="PTHR10527">
    <property type="entry name" value="IMPORTIN BETA"/>
    <property type="match status" value="1"/>
</dbReference>
<dbReference type="OrthoDB" id="1299049at2759"/>
<dbReference type="Pfam" id="PF18829">
    <property type="entry name" value="Importin_rep_6"/>
    <property type="match status" value="1"/>
</dbReference>
<evidence type="ECO:0000256" key="2">
    <source>
        <dbReference type="ARBA" id="ARBA00004496"/>
    </source>
</evidence>
<organism evidence="10 11">
    <name type="scientific">Capsicum baccatum</name>
    <name type="common">Peruvian pepper</name>
    <dbReference type="NCBI Taxonomy" id="33114"/>
    <lineage>
        <taxon>Eukaryota</taxon>
        <taxon>Viridiplantae</taxon>
        <taxon>Streptophyta</taxon>
        <taxon>Embryophyta</taxon>
        <taxon>Tracheophyta</taxon>
        <taxon>Spermatophyta</taxon>
        <taxon>Magnoliopsida</taxon>
        <taxon>eudicotyledons</taxon>
        <taxon>Gunneridae</taxon>
        <taxon>Pentapetalae</taxon>
        <taxon>asterids</taxon>
        <taxon>lamiids</taxon>
        <taxon>Solanales</taxon>
        <taxon>Solanaceae</taxon>
        <taxon>Solanoideae</taxon>
        <taxon>Capsiceae</taxon>
        <taxon>Capsicum</taxon>
    </lineage>
</organism>
<evidence type="ECO:0000256" key="8">
    <source>
        <dbReference type="ARBA" id="ARBA00023242"/>
    </source>
</evidence>
<dbReference type="InterPro" id="IPR011989">
    <property type="entry name" value="ARM-like"/>
</dbReference>
<evidence type="ECO:0000256" key="5">
    <source>
        <dbReference type="ARBA" id="ARBA00022737"/>
    </source>
</evidence>
<dbReference type="InterPro" id="IPR058584">
    <property type="entry name" value="IMB1_TNPO1-like_TPR"/>
</dbReference>
<keyword evidence="3" id="KW-0813">Transport</keyword>
<comment type="caution">
    <text evidence="10">The sequence shown here is derived from an EMBL/GenBank/DDBJ whole genome shotgun (WGS) entry which is preliminary data.</text>
</comment>
<reference evidence="11" key="2">
    <citation type="journal article" date="2017" name="J. Anim. Genet.">
        <title>Multiple reference genome sequences of hot pepper reveal the massive evolution of plant disease resistance genes by retroduplication.</title>
        <authorList>
            <person name="Kim S."/>
            <person name="Park J."/>
            <person name="Yeom S.-I."/>
            <person name="Kim Y.-M."/>
            <person name="Seo E."/>
            <person name="Kim K.-T."/>
            <person name="Kim M.-S."/>
            <person name="Lee J.M."/>
            <person name="Cheong K."/>
            <person name="Shin H.-S."/>
            <person name="Kim S.-B."/>
            <person name="Han K."/>
            <person name="Lee J."/>
            <person name="Park M."/>
            <person name="Lee H.-A."/>
            <person name="Lee H.-Y."/>
            <person name="Lee Y."/>
            <person name="Oh S."/>
            <person name="Lee J.H."/>
            <person name="Choi E."/>
            <person name="Choi E."/>
            <person name="Lee S.E."/>
            <person name="Jeon J."/>
            <person name="Kim H."/>
            <person name="Choi G."/>
            <person name="Song H."/>
            <person name="Lee J."/>
            <person name="Lee S.-C."/>
            <person name="Kwon J.-K."/>
            <person name="Lee H.-Y."/>
            <person name="Koo N."/>
            <person name="Hong Y."/>
            <person name="Kim R.W."/>
            <person name="Kang W.-H."/>
            <person name="Huh J.H."/>
            <person name="Kang B.-C."/>
            <person name="Yang T.-J."/>
            <person name="Lee Y.-H."/>
            <person name="Bennetzen J.L."/>
            <person name="Choi D."/>
        </authorList>
    </citation>
    <scope>NUCLEOTIDE SEQUENCE [LARGE SCALE GENOMIC DNA]</scope>
    <source>
        <strain evidence="11">cv. PBC81</strain>
    </source>
</reference>
<dbReference type="GO" id="GO:0005634">
    <property type="term" value="C:nucleus"/>
    <property type="evidence" value="ECO:0007669"/>
    <property type="project" value="UniProtKB-SubCell"/>
</dbReference>
<dbReference type="SMART" id="SM01349">
    <property type="entry name" value="TOG"/>
    <property type="match status" value="1"/>
</dbReference>
<dbReference type="InterPro" id="IPR034085">
    <property type="entry name" value="TOG"/>
</dbReference>
<evidence type="ECO:0000256" key="7">
    <source>
        <dbReference type="ARBA" id="ARBA00022990"/>
    </source>
</evidence>
<dbReference type="Pfam" id="PF25780">
    <property type="entry name" value="TPR_IPO5"/>
    <property type="match status" value="1"/>
</dbReference>
<keyword evidence="11" id="KW-1185">Reference proteome</keyword>
<evidence type="ECO:0000259" key="9">
    <source>
        <dbReference type="SMART" id="SM01349"/>
    </source>
</evidence>
<dbReference type="InterPro" id="IPR040122">
    <property type="entry name" value="Importin_beta"/>
</dbReference>
<keyword evidence="7" id="KW-0007">Acetylation</keyword>
<keyword evidence="6" id="KW-0653">Protein transport</keyword>
<protein>
    <recommendedName>
        <fullName evidence="9">TOG domain-containing protein</fullName>
    </recommendedName>
</protein>
<evidence type="ECO:0000256" key="6">
    <source>
        <dbReference type="ARBA" id="ARBA00022927"/>
    </source>
</evidence>
<dbReference type="EMBL" id="MLFT02000758">
    <property type="protein sequence ID" value="PHT26521.1"/>
    <property type="molecule type" value="Genomic_DNA"/>
</dbReference>
<keyword evidence="5" id="KW-0677">Repeat</keyword>
<name>A0A2G2V0H8_CAPBA</name>
<proteinExistence type="predicted"/>
<dbReference type="Pfam" id="PF25574">
    <property type="entry name" value="TPR_IMB1"/>
    <property type="match status" value="1"/>
</dbReference>
<dbReference type="InterPro" id="IPR041653">
    <property type="entry name" value="Importin_rep_4"/>
</dbReference>
<dbReference type="Pfam" id="PF18808">
    <property type="entry name" value="Importin_rep_4"/>
    <property type="match status" value="1"/>
</dbReference>
<dbReference type="Proteomes" id="UP000224567">
    <property type="component" value="Unassembled WGS sequence"/>
</dbReference>
<evidence type="ECO:0000256" key="3">
    <source>
        <dbReference type="ARBA" id="ARBA00022448"/>
    </source>
</evidence>
<dbReference type="InterPro" id="IPR041389">
    <property type="entry name" value="Importin_rep_6"/>
</dbReference>
<dbReference type="STRING" id="33114.A0A2G2V0H8"/>
<evidence type="ECO:0000256" key="4">
    <source>
        <dbReference type="ARBA" id="ARBA00022490"/>
    </source>
</evidence>
<dbReference type="InterPro" id="IPR000357">
    <property type="entry name" value="HEAT"/>
</dbReference>
<keyword evidence="4" id="KW-0963">Cytoplasm</keyword>
<dbReference type="Gene3D" id="1.25.10.10">
    <property type="entry name" value="Leucine-rich Repeat Variant"/>
    <property type="match status" value="1"/>
</dbReference>
<keyword evidence="8" id="KW-0539">Nucleus</keyword>
<accession>A0A2G2V0H8</accession>
<comment type="subcellular location">
    <subcellularLocation>
        <location evidence="2">Cytoplasm</location>
    </subcellularLocation>
    <subcellularLocation>
        <location evidence="1">Nucleus</location>
    </subcellularLocation>
</comment>
<dbReference type="InterPro" id="IPR016024">
    <property type="entry name" value="ARM-type_fold"/>
</dbReference>
<dbReference type="GO" id="GO:0005737">
    <property type="term" value="C:cytoplasm"/>
    <property type="evidence" value="ECO:0007669"/>
    <property type="project" value="UniProtKB-SubCell"/>
</dbReference>
<sequence>MDEVPRPDWESFETILSNFMENPEEAGLVFGMMIQVDPDAVVLKISNSLGSVHDTHYSRECKVALLARLLTNQDLDTNWNNLSVSSQSTLKCVLLDRIMLEESKAITTRICDIVSDLAPSLLPANNWPELLPFLNKCFMNSTLSNCSRLCTFILYAQLVDKIGETVVGCVKDLHSLFLNILNNDDTLDDLDVRITATMAVIRFIQCVSSLNEKAQFQDLLPGMMRTLTDALSDNDLENAAVDALNLFIELARNEPKFLRRQLVVVVGTMIEIAETKSLEDEIRILAVEFMLTLVEAKEKVPGMMRKVPLFTNTCFTILLNLTLDIKDEYRFHTAESIWHSDEPSWHCAEKQYEVTWATKSCAFGLTCLKRLSIALGGKTITPIAMEQLPSYLVAPEWEKRHAALLAIAQISEGSSMVMIRYLEQFVNMVLRSFHDPHPQVRWAAVRAIHQLLIDFCPYLQAQYHNQILPALAAAMDDLQNTRVQAFAAASVVIFCRFESPDTIEPYVDGLLKKLVVLLQNDNQMVHEEALIALGSIADLSKEHFHKYYDFIMPHLKALLVNANEKSDEARGRNTLQCISSVGMAVGKEKFRDDIKQVMDLLKLFQESQVKDFDTIPHILVAWIKICKVIGKDLVPYMSIIMPPTVEFSQLEPDKTVPSDELDDSIHKVKLRDEIICIRGVILLWGKSVAVSVLGSFAEMLEEDFYPWICQAASILVPLLKFYIHRGTREIACKSMPALLLSAKLAIVKGTAQGGNDYFKQLSDHIILAMGDALSSEPETKVCVTILQELNRCLEICGQVVNEGQIRSITDEIKHVIAESSRRKGELTERVKSEDFDAEEAELLRDERKQEVEVFKNIGYLVAILIKTFKAAFLPFFDELSSYIMPMTGEDKTTEERNTCIYVFDHLVGHCGEAALKYFDTYLPFLLDWSNVENPHVRKNALYGLRICAEKGGSIFKPFVGGALSRINVVITHFKAREPENVEAYDNAVSTLGKICQFHRESIDSAQIIPVWLNCLPIKDDIYEAKAVLDHLCSMVERSDTELLGPNYLHLPKVISVFAEVLCTGDDIVTEETANRMIHLLRHFKETLPLATLASARALLLPQQEMELESILSPDQKDTKISARAMKLLCRLVTCGNQTLCWSNDVIYIVTSNMVTKLTIYHLNISSYLMQFSALATLTIGHQMNAIADANVKHRERGVSENNRYAIAHGFGGGPEVWAFCGPKIDGACQRTDENGAFSVRIGVYSPRFWGWSRGPGVLWDENRSGCSREVGDHSSMAKRPERGIFRLNRCAIAHGFGVRPGVSGVLWAKNQPGHARKVGDHPSMVRLKFYGYLGGQTGETMPMRYFRAKSVCYPQFEGLAWGPGVLWIENRLRHTREVEDHSSKRELGIFGLNRCAIAHDYGCGLRVRAFCGTKIDRGMPGRLGIILVRQMGEMAWTVNFEPNRCAIAHGFGVGPRVRACYGPKIDRGMTWRLEIIPVWPKIDRGIPKRLGIISKWVKRLERGIFRLNRCAIAHDFGGGPGVRACCGPKIDQGVPERLRIIPV</sequence>